<keyword evidence="6" id="KW-1185">Reference proteome</keyword>
<keyword evidence="2" id="KW-0560">Oxidoreductase</keyword>
<evidence type="ECO:0000313" key="6">
    <source>
        <dbReference type="Proteomes" id="UP001230051"/>
    </source>
</evidence>
<protein>
    <submittedName>
        <fullName evidence="5">Dehydrogenase/reductase SDR family member 13-like</fullName>
    </submittedName>
</protein>
<evidence type="ECO:0000256" key="1">
    <source>
        <dbReference type="ARBA" id="ARBA00006484"/>
    </source>
</evidence>
<organism evidence="5 6">
    <name type="scientific">Acipenser oxyrinchus oxyrinchus</name>
    <dbReference type="NCBI Taxonomy" id="40147"/>
    <lineage>
        <taxon>Eukaryota</taxon>
        <taxon>Metazoa</taxon>
        <taxon>Chordata</taxon>
        <taxon>Craniata</taxon>
        <taxon>Vertebrata</taxon>
        <taxon>Euteleostomi</taxon>
        <taxon>Actinopterygii</taxon>
        <taxon>Chondrostei</taxon>
        <taxon>Acipenseriformes</taxon>
        <taxon>Acipenseridae</taxon>
        <taxon>Acipenser</taxon>
    </lineage>
</organism>
<gene>
    <name evidence="5" type="primary">DHRS13</name>
    <name evidence="5" type="ORF">AOXY_G25295</name>
</gene>
<dbReference type="InterPro" id="IPR002347">
    <property type="entry name" value="SDR_fam"/>
</dbReference>
<name>A0AAD8CW70_ACIOX</name>
<dbReference type="Gene3D" id="3.40.50.720">
    <property type="entry name" value="NAD(P)-binding Rossmann-like Domain"/>
    <property type="match status" value="1"/>
</dbReference>
<keyword evidence="4" id="KW-0472">Membrane</keyword>
<dbReference type="InterPro" id="IPR036291">
    <property type="entry name" value="NAD(P)-bd_dom_sf"/>
</dbReference>
<feature type="transmembrane region" description="Helical" evidence="4">
    <location>
        <begin position="6"/>
        <end position="23"/>
    </location>
</feature>
<dbReference type="PANTHER" id="PTHR43157:SF44">
    <property type="entry name" value="DEHYDROGENASE_REDUCTASE SDR FAMILY MEMBER 13"/>
    <property type="match status" value="1"/>
</dbReference>
<dbReference type="PRINTS" id="PR00081">
    <property type="entry name" value="GDHRDH"/>
</dbReference>
<dbReference type="Pfam" id="PF00106">
    <property type="entry name" value="adh_short"/>
    <property type="match status" value="1"/>
</dbReference>
<dbReference type="SUPFAM" id="SSF51735">
    <property type="entry name" value="NAD(P)-binding Rossmann-fold domains"/>
    <property type="match status" value="1"/>
</dbReference>
<dbReference type="AlphaFoldDB" id="A0AAD8CW70"/>
<comment type="similarity">
    <text evidence="1 3">Belongs to the short-chain dehydrogenases/reductases (SDR) family.</text>
</comment>
<reference evidence="5" key="1">
    <citation type="submission" date="2022-02" db="EMBL/GenBank/DDBJ databases">
        <title>Atlantic sturgeon de novo genome assembly.</title>
        <authorList>
            <person name="Stock M."/>
            <person name="Klopp C."/>
            <person name="Guiguen Y."/>
            <person name="Cabau C."/>
            <person name="Parinello H."/>
            <person name="Santidrian Yebra-Pimentel E."/>
            <person name="Kuhl H."/>
            <person name="Dirks R.P."/>
            <person name="Guessner J."/>
            <person name="Wuertz S."/>
            <person name="Du K."/>
            <person name="Schartl M."/>
        </authorList>
    </citation>
    <scope>NUCLEOTIDE SEQUENCE</scope>
    <source>
        <strain evidence="5">STURGEONOMICS-FGT-2020</strain>
        <tissue evidence="5">Whole blood</tissue>
    </source>
</reference>
<keyword evidence="4" id="KW-0812">Transmembrane</keyword>
<keyword evidence="4" id="KW-1133">Transmembrane helix</keyword>
<dbReference type="GO" id="GO:0016491">
    <property type="term" value="F:oxidoreductase activity"/>
    <property type="evidence" value="ECO:0007669"/>
    <property type="project" value="UniProtKB-KW"/>
</dbReference>
<accession>A0AAD8CW70</accession>
<evidence type="ECO:0000256" key="3">
    <source>
        <dbReference type="RuleBase" id="RU000363"/>
    </source>
</evidence>
<dbReference type="EMBL" id="JAGXEW010000026">
    <property type="protein sequence ID" value="KAK1157582.1"/>
    <property type="molecule type" value="Genomic_DNA"/>
</dbReference>
<dbReference type="PRINTS" id="PR00080">
    <property type="entry name" value="SDRFAMILY"/>
</dbReference>
<sequence length="316" mass="34560">MPGPIVVVGIGIVVYILIYYNIFKGPKCKSSATLVGKTAVITGGNTGIGKATALDLAKRGARVILACRNKQRAEAAVFDIRKESSNHQVLFMQLDLGSLQSVRSFAETFLQTEPRLDILINNAGVGGHGQTADGFELHFGVNHLGHFLLTALLLERLKQAEAGRVVTVSSMAYHYGRVDFSTLGTPVSHDSSAWVKTLGYCHSKLCNILFTRELANKLEGSTVSCYSVHPGFVYTEVFRDMKTWQKLFFTPFARLFFRAPEGGAQTSIHCAVQEGIEVLSGRYFADCSVQEVGAHARDDGVTRKLWEVSERLAGLV</sequence>
<dbReference type="PANTHER" id="PTHR43157">
    <property type="entry name" value="PHOSPHATIDYLINOSITOL-GLYCAN BIOSYNTHESIS CLASS F PROTEIN-RELATED"/>
    <property type="match status" value="1"/>
</dbReference>
<dbReference type="Proteomes" id="UP001230051">
    <property type="component" value="Unassembled WGS sequence"/>
</dbReference>
<proteinExistence type="inferred from homology"/>
<evidence type="ECO:0000256" key="2">
    <source>
        <dbReference type="ARBA" id="ARBA00023002"/>
    </source>
</evidence>
<comment type="caution">
    <text evidence="5">The sequence shown here is derived from an EMBL/GenBank/DDBJ whole genome shotgun (WGS) entry which is preliminary data.</text>
</comment>
<evidence type="ECO:0000313" key="5">
    <source>
        <dbReference type="EMBL" id="KAK1157582.1"/>
    </source>
</evidence>
<evidence type="ECO:0000256" key="4">
    <source>
        <dbReference type="SAM" id="Phobius"/>
    </source>
</evidence>